<dbReference type="InterPro" id="IPR036397">
    <property type="entry name" value="RNaseH_sf"/>
</dbReference>
<dbReference type="PANTHER" id="PTHR46148:SF52">
    <property type="entry name" value="OS04G0603800 PROTEIN"/>
    <property type="match status" value="1"/>
</dbReference>
<accession>A0AAW2XEF2</accession>
<reference evidence="2" key="2">
    <citation type="journal article" date="2024" name="Plant">
        <title>Genomic evolution and insights into agronomic trait innovations of Sesamum species.</title>
        <authorList>
            <person name="Miao H."/>
            <person name="Wang L."/>
            <person name="Qu L."/>
            <person name="Liu H."/>
            <person name="Sun Y."/>
            <person name="Le M."/>
            <person name="Wang Q."/>
            <person name="Wei S."/>
            <person name="Zheng Y."/>
            <person name="Lin W."/>
            <person name="Duan Y."/>
            <person name="Cao H."/>
            <person name="Xiong S."/>
            <person name="Wang X."/>
            <person name="Wei L."/>
            <person name="Li C."/>
            <person name="Ma Q."/>
            <person name="Ju M."/>
            <person name="Zhao R."/>
            <person name="Li G."/>
            <person name="Mu C."/>
            <person name="Tian Q."/>
            <person name="Mei H."/>
            <person name="Zhang T."/>
            <person name="Gao T."/>
            <person name="Zhang H."/>
        </authorList>
    </citation>
    <scope>NUCLEOTIDE SEQUENCE</scope>
    <source>
        <strain evidence="2">KEN1</strain>
    </source>
</reference>
<reference evidence="2" key="1">
    <citation type="submission" date="2020-06" db="EMBL/GenBank/DDBJ databases">
        <authorList>
            <person name="Li T."/>
            <person name="Hu X."/>
            <person name="Zhang T."/>
            <person name="Song X."/>
            <person name="Zhang H."/>
            <person name="Dai N."/>
            <person name="Sheng W."/>
            <person name="Hou X."/>
            <person name="Wei L."/>
        </authorList>
    </citation>
    <scope>NUCLEOTIDE SEQUENCE</scope>
    <source>
        <strain evidence="2">KEN1</strain>
        <tissue evidence="2">Leaf</tissue>
    </source>
</reference>
<dbReference type="Pfam" id="PF24626">
    <property type="entry name" value="SH3_Tf2-1"/>
    <property type="match status" value="1"/>
</dbReference>
<proteinExistence type="predicted"/>
<organism evidence="2">
    <name type="scientific">Sesamum latifolium</name>
    <dbReference type="NCBI Taxonomy" id="2727402"/>
    <lineage>
        <taxon>Eukaryota</taxon>
        <taxon>Viridiplantae</taxon>
        <taxon>Streptophyta</taxon>
        <taxon>Embryophyta</taxon>
        <taxon>Tracheophyta</taxon>
        <taxon>Spermatophyta</taxon>
        <taxon>Magnoliopsida</taxon>
        <taxon>eudicotyledons</taxon>
        <taxon>Gunneridae</taxon>
        <taxon>Pentapetalae</taxon>
        <taxon>asterids</taxon>
        <taxon>lamiids</taxon>
        <taxon>Lamiales</taxon>
        <taxon>Pedaliaceae</taxon>
        <taxon>Sesamum</taxon>
    </lineage>
</organism>
<feature type="domain" description="Tf2-1-like SH3-like" evidence="1">
    <location>
        <begin position="29"/>
        <end position="78"/>
    </location>
</feature>
<gene>
    <name evidence="2" type="ORF">Slati_1138500</name>
</gene>
<sequence>MSSAYHPQSDGQTERVNQCLENYLRQIAVALRKQFKFSTKYFGPYKVLEKVGKVAYKLALPPGAKIHHVFHVSLLKKKIGSKYFPSVNLPEFKDEVFKVYPVAILARRLIPRNNVGVPQVLIQWSHASPDQATWEDYKDITAKFPGFDPWGQG</sequence>
<comment type="caution">
    <text evidence="2">The sequence shown here is derived from an EMBL/GenBank/DDBJ whole genome shotgun (WGS) entry which is preliminary data.</text>
</comment>
<dbReference type="EMBL" id="JACGWN010000004">
    <property type="protein sequence ID" value="KAL0451604.1"/>
    <property type="molecule type" value="Genomic_DNA"/>
</dbReference>
<protein>
    <recommendedName>
        <fullName evidence="1">Tf2-1-like SH3-like domain-containing protein</fullName>
    </recommendedName>
</protein>
<dbReference type="InterPro" id="IPR056924">
    <property type="entry name" value="SH3_Tf2-1"/>
</dbReference>
<dbReference type="GO" id="GO:0003676">
    <property type="term" value="F:nucleic acid binding"/>
    <property type="evidence" value="ECO:0007669"/>
    <property type="project" value="InterPro"/>
</dbReference>
<dbReference type="Gene3D" id="3.30.420.10">
    <property type="entry name" value="Ribonuclease H-like superfamily/Ribonuclease H"/>
    <property type="match status" value="1"/>
</dbReference>
<evidence type="ECO:0000259" key="1">
    <source>
        <dbReference type="Pfam" id="PF24626"/>
    </source>
</evidence>
<dbReference type="AlphaFoldDB" id="A0AAW2XEF2"/>
<evidence type="ECO:0000313" key="2">
    <source>
        <dbReference type="EMBL" id="KAL0451604.1"/>
    </source>
</evidence>
<dbReference type="SUPFAM" id="SSF54160">
    <property type="entry name" value="Chromo domain-like"/>
    <property type="match status" value="1"/>
</dbReference>
<dbReference type="InterPro" id="IPR016197">
    <property type="entry name" value="Chromo-like_dom_sf"/>
</dbReference>
<dbReference type="InterPro" id="IPR012337">
    <property type="entry name" value="RNaseH-like_sf"/>
</dbReference>
<name>A0AAW2XEF2_9LAMI</name>
<dbReference type="SUPFAM" id="SSF53098">
    <property type="entry name" value="Ribonuclease H-like"/>
    <property type="match status" value="1"/>
</dbReference>
<dbReference type="PANTHER" id="PTHR46148">
    <property type="entry name" value="CHROMO DOMAIN-CONTAINING PROTEIN"/>
    <property type="match status" value="1"/>
</dbReference>